<dbReference type="AlphaFoldDB" id="A0A3P3FCY8"/>
<feature type="transmembrane region" description="Helical" evidence="7">
    <location>
        <begin position="54"/>
        <end position="78"/>
    </location>
</feature>
<feature type="transmembrane region" description="Helical" evidence="7">
    <location>
        <begin position="218"/>
        <end position="235"/>
    </location>
</feature>
<keyword evidence="5 7" id="KW-1133">Transmembrane helix</keyword>
<accession>A0A3P3FCY8</accession>
<feature type="transmembrane region" description="Helical" evidence="7">
    <location>
        <begin position="121"/>
        <end position="139"/>
    </location>
</feature>
<feature type="transmembrane region" description="Helical" evidence="7">
    <location>
        <begin position="84"/>
        <end position="100"/>
    </location>
</feature>
<dbReference type="FunFam" id="1.20.1510.10:FF:000006">
    <property type="entry name" value="Divalent cation efflux transporter"/>
    <property type="match status" value="1"/>
</dbReference>
<keyword evidence="4 7" id="KW-0812">Transmembrane</keyword>
<dbReference type="PANTHER" id="PTHR43840">
    <property type="entry name" value="MITOCHONDRIAL METAL TRANSPORTER 1-RELATED"/>
    <property type="match status" value="1"/>
</dbReference>
<protein>
    <submittedName>
        <fullName evidence="9">Cation transporter</fullName>
    </submittedName>
</protein>
<dbReference type="OrthoDB" id="9809646at2"/>
<keyword evidence="3" id="KW-0813">Transport</keyword>
<evidence type="ECO:0000256" key="5">
    <source>
        <dbReference type="ARBA" id="ARBA00022989"/>
    </source>
</evidence>
<evidence type="ECO:0000259" key="8">
    <source>
        <dbReference type="Pfam" id="PF01545"/>
    </source>
</evidence>
<dbReference type="InterPro" id="IPR036837">
    <property type="entry name" value="Cation_efflux_CTD_sf"/>
</dbReference>
<evidence type="ECO:0000256" key="7">
    <source>
        <dbReference type="SAM" id="Phobius"/>
    </source>
</evidence>
<dbReference type="InterPro" id="IPR058533">
    <property type="entry name" value="Cation_efflux_TM"/>
</dbReference>
<dbReference type="NCBIfam" id="TIGR01297">
    <property type="entry name" value="CDF"/>
    <property type="match status" value="1"/>
</dbReference>
<sequence length="437" mass="46658">MWARILDWFGFGAHGRDHGGHGHDHHGPHGHTHGVIDATIATTDRGIWAIKWSFVILAVTAALQVAVVVFSGSVALLADTIHNIADATTAIPLWIAFVLARRRPTRTFTYGLGRVEDLAGIVIVLIILASAIVAGYEAIDRLLNPQPVRFLGWLAAAGVIGFLGNEVVAVFRIRVGRQINSAALIADGYHARTDGLTSLAVVAGAVGVWLGFPLADPIIGLIITTAIFGIVWQSARSVLTRMLDGVEPGLVDEIHHAAGHVVGIDKVVEAKARWLGHKLQVDVAIAVNDGLLLAAANNIATSLKAELFAHIPALDVATVRFAEPEAEGSHHHAPDPFLVSAKLASGLLEIVDTPQGERMRLRLSRHAEGLQANVAIERPGGELERLTLSPVGGDHHYLQSPVAPTEPHEFRARLQLAAGDDSEDLSFAMAEPQGHHH</sequence>
<name>A0A3P3FCY8_9HYPH</name>
<reference evidence="9 10" key="1">
    <citation type="submission" date="2018-11" db="EMBL/GenBank/DDBJ databases">
        <title>the genome of Mesorhizobium tamadayense DSM 28320.</title>
        <authorList>
            <person name="Gao J."/>
        </authorList>
    </citation>
    <scope>NUCLEOTIDE SEQUENCE [LARGE SCALE GENOMIC DNA]</scope>
    <source>
        <strain evidence="9 10">DSM 28320</strain>
    </source>
</reference>
<dbReference type="InterPro" id="IPR050291">
    <property type="entry name" value="CDF_Transporter"/>
</dbReference>
<dbReference type="GO" id="GO:0008324">
    <property type="term" value="F:monoatomic cation transmembrane transporter activity"/>
    <property type="evidence" value="ECO:0007669"/>
    <property type="project" value="InterPro"/>
</dbReference>
<proteinExistence type="inferred from homology"/>
<evidence type="ECO:0000256" key="6">
    <source>
        <dbReference type="ARBA" id="ARBA00023136"/>
    </source>
</evidence>
<dbReference type="InterPro" id="IPR002524">
    <property type="entry name" value="Cation_efflux"/>
</dbReference>
<dbReference type="SUPFAM" id="SSF160240">
    <property type="entry name" value="Cation efflux protein cytoplasmic domain-like"/>
    <property type="match status" value="1"/>
</dbReference>
<comment type="caution">
    <text evidence="9">The sequence shown here is derived from an EMBL/GenBank/DDBJ whole genome shotgun (WGS) entry which is preliminary data.</text>
</comment>
<keyword evidence="6 7" id="KW-0472">Membrane</keyword>
<evidence type="ECO:0000256" key="4">
    <source>
        <dbReference type="ARBA" id="ARBA00022692"/>
    </source>
</evidence>
<dbReference type="Proteomes" id="UP000273786">
    <property type="component" value="Unassembled WGS sequence"/>
</dbReference>
<comment type="subcellular location">
    <subcellularLocation>
        <location evidence="1">Membrane</location>
        <topology evidence="1">Multi-pass membrane protein</topology>
    </subcellularLocation>
</comment>
<dbReference type="InterPro" id="IPR027469">
    <property type="entry name" value="Cation_efflux_TMD_sf"/>
</dbReference>
<evidence type="ECO:0000313" key="9">
    <source>
        <dbReference type="EMBL" id="RRH95992.1"/>
    </source>
</evidence>
<evidence type="ECO:0000256" key="3">
    <source>
        <dbReference type="ARBA" id="ARBA00022448"/>
    </source>
</evidence>
<dbReference type="EMBL" id="RQXT01000033">
    <property type="protein sequence ID" value="RRH95992.1"/>
    <property type="molecule type" value="Genomic_DNA"/>
</dbReference>
<feature type="domain" description="Cation efflux protein transmembrane" evidence="8">
    <location>
        <begin position="52"/>
        <end position="241"/>
    </location>
</feature>
<comment type="similarity">
    <text evidence="2">Belongs to the cation diffusion facilitator (CDF) transporter (TC 2.A.4) family.</text>
</comment>
<dbReference type="Pfam" id="PF01545">
    <property type="entry name" value="Cation_efflux"/>
    <property type="match status" value="1"/>
</dbReference>
<dbReference type="Gene3D" id="3.30.70.1350">
    <property type="entry name" value="Cation efflux protein, cytoplasmic domain"/>
    <property type="match status" value="1"/>
</dbReference>
<dbReference type="SUPFAM" id="SSF161111">
    <property type="entry name" value="Cation efflux protein transmembrane domain-like"/>
    <property type="match status" value="1"/>
</dbReference>
<dbReference type="Gene3D" id="1.20.1510.10">
    <property type="entry name" value="Cation efflux protein transmembrane domain"/>
    <property type="match status" value="1"/>
</dbReference>
<evidence type="ECO:0000256" key="1">
    <source>
        <dbReference type="ARBA" id="ARBA00004141"/>
    </source>
</evidence>
<organism evidence="9 10">
    <name type="scientific">Mesorhizobium tamadayense</name>
    <dbReference type="NCBI Taxonomy" id="425306"/>
    <lineage>
        <taxon>Bacteria</taxon>
        <taxon>Pseudomonadati</taxon>
        <taxon>Pseudomonadota</taxon>
        <taxon>Alphaproteobacteria</taxon>
        <taxon>Hyphomicrobiales</taxon>
        <taxon>Phyllobacteriaceae</taxon>
        <taxon>Mesorhizobium</taxon>
    </lineage>
</organism>
<gene>
    <name evidence="9" type="ORF">EH240_23610</name>
</gene>
<keyword evidence="10" id="KW-1185">Reference proteome</keyword>
<evidence type="ECO:0000256" key="2">
    <source>
        <dbReference type="ARBA" id="ARBA00008114"/>
    </source>
</evidence>
<evidence type="ECO:0000313" key="10">
    <source>
        <dbReference type="Proteomes" id="UP000273786"/>
    </source>
</evidence>
<dbReference type="PANTHER" id="PTHR43840:SF15">
    <property type="entry name" value="MITOCHONDRIAL METAL TRANSPORTER 1-RELATED"/>
    <property type="match status" value="1"/>
</dbReference>
<dbReference type="GO" id="GO:0016020">
    <property type="term" value="C:membrane"/>
    <property type="evidence" value="ECO:0007669"/>
    <property type="project" value="UniProtKB-SubCell"/>
</dbReference>
<dbReference type="RefSeq" id="WP_125003095.1">
    <property type="nucleotide sequence ID" value="NZ_RQXT01000033.1"/>
</dbReference>
<feature type="transmembrane region" description="Helical" evidence="7">
    <location>
        <begin position="151"/>
        <end position="173"/>
    </location>
</feature>